<proteinExistence type="inferred from homology"/>
<name>A0A060XYW2_ONCMY</name>
<keyword evidence="7" id="KW-0539">Nucleus</keyword>
<dbReference type="AlphaFoldDB" id="A0A060XYW2"/>
<dbReference type="PANTHER" id="PTHR22930">
    <property type="match status" value="1"/>
</dbReference>
<evidence type="ECO:0000256" key="7">
    <source>
        <dbReference type="ARBA" id="ARBA00023242"/>
    </source>
</evidence>
<evidence type="ECO:0000256" key="4">
    <source>
        <dbReference type="ARBA" id="ARBA00022722"/>
    </source>
</evidence>
<dbReference type="GO" id="GO:0004518">
    <property type="term" value="F:nuclease activity"/>
    <property type="evidence" value="ECO:0007669"/>
    <property type="project" value="UniProtKB-KW"/>
</dbReference>
<evidence type="ECO:0000256" key="6">
    <source>
        <dbReference type="ARBA" id="ARBA00022801"/>
    </source>
</evidence>
<evidence type="ECO:0000256" key="2">
    <source>
        <dbReference type="ARBA" id="ARBA00004123"/>
    </source>
</evidence>
<comment type="cofactor">
    <cofactor evidence="1">
        <name>a divalent metal cation</name>
        <dbReference type="ChEBI" id="CHEBI:60240"/>
    </cofactor>
</comment>
<comment type="subcellular location">
    <subcellularLocation>
        <location evidence="2">Nucleus</location>
    </subcellularLocation>
</comment>
<comment type="similarity">
    <text evidence="3">Belongs to the HARBI1 family.</text>
</comment>
<feature type="region of interest" description="Disordered" evidence="8">
    <location>
        <begin position="219"/>
        <end position="239"/>
    </location>
</feature>
<reference evidence="10" key="2">
    <citation type="submission" date="2014-03" db="EMBL/GenBank/DDBJ databases">
        <authorList>
            <person name="Genoscope - CEA"/>
        </authorList>
    </citation>
    <scope>NUCLEOTIDE SEQUENCE</scope>
</reference>
<dbReference type="GO" id="GO:0016787">
    <property type="term" value="F:hydrolase activity"/>
    <property type="evidence" value="ECO:0007669"/>
    <property type="project" value="UniProtKB-KW"/>
</dbReference>
<accession>A0A060XYW2</accession>
<feature type="domain" description="DDE Tnp4" evidence="9">
    <location>
        <begin position="76"/>
        <end position="211"/>
    </location>
</feature>
<dbReference type="STRING" id="8022.A0A060XYW2"/>
<keyword evidence="5" id="KW-0479">Metal-binding</keyword>
<dbReference type="InterPro" id="IPR045249">
    <property type="entry name" value="HARBI1-like"/>
</dbReference>
<evidence type="ECO:0000256" key="3">
    <source>
        <dbReference type="ARBA" id="ARBA00006958"/>
    </source>
</evidence>
<evidence type="ECO:0000259" key="9">
    <source>
        <dbReference type="Pfam" id="PF13359"/>
    </source>
</evidence>
<dbReference type="EMBL" id="FR905948">
    <property type="protein sequence ID" value="CDQ82309.1"/>
    <property type="molecule type" value="Genomic_DNA"/>
</dbReference>
<reference evidence="10" key="1">
    <citation type="journal article" date="2014" name="Nat. Commun.">
        <title>The rainbow trout genome provides novel insights into evolution after whole-genome duplication in vertebrates.</title>
        <authorList>
            <person name="Berthelot C."/>
            <person name="Brunet F."/>
            <person name="Chalopin D."/>
            <person name="Juanchich A."/>
            <person name="Bernard M."/>
            <person name="Noel B."/>
            <person name="Bento P."/>
            <person name="Da Silva C."/>
            <person name="Labadie K."/>
            <person name="Alberti A."/>
            <person name="Aury J.M."/>
            <person name="Louis A."/>
            <person name="Dehais P."/>
            <person name="Bardou P."/>
            <person name="Montfort J."/>
            <person name="Klopp C."/>
            <person name="Cabau C."/>
            <person name="Gaspin C."/>
            <person name="Thorgaard G.H."/>
            <person name="Boussaha M."/>
            <person name="Quillet E."/>
            <person name="Guyomard R."/>
            <person name="Galiana D."/>
            <person name="Bobe J."/>
            <person name="Volff J.N."/>
            <person name="Genet C."/>
            <person name="Wincker P."/>
            <person name="Jaillon O."/>
            <person name="Roest Crollius H."/>
            <person name="Guiguen Y."/>
        </authorList>
    </citation>
    <scope>NUCLEOTIDE SEQUENCE [LARGE SCALE GENOMIC DNA]</scope>
</reference>
<keyword evidence="6" id="KW-0378">Hydrolase</keyword>
<dbReference type="Pfam" id="PF13359">
    <property type="entry name" value="DDE_Tnp_4"/>
    <property type="match status" value="1"/>
</dbReference>
<dbReference type="PANTHER" id="PTHR22930:SF267">
    <property type="entry name" value="NUCLEASE HARBI1-RELATED"/>
    <property type="match status" value="1"/>
</dbReference>
<evidence type="ECO:0000313" key="11">
    <source>
        <dbReference type="Proteomes" id="UP000193380"/>
    </source>
</evidence>
<sequence length="251" mass="28794">MVCPFLEELVDIEAQALCRNLHRERVIRPYLDVLSFPDDYLFECFCTIDQSSEQYSQPSCKKFHIIAGFPGMIGCIDSAHIPITAPSVNEGDYVNRKSFHSINVQIICDAAHIISIVEAKWPRSVHDSQIVHECTRREFNGYLLGDRGYTCQPYLLSPYPDPEHGPQQRYNLAHCKTRARIDMTIGMLKARFQCLRRLRKGHVTLCVILHNITTIRGEQCPTQPVNDPDNDPGHPADTRETVRDTICYHHF</sequence>
<gene>
    <name evidence="10" type="ORF">GSONMT00015274001</name>
</gene>
<dbReference type="GO" id="GO:0046872">
    <property type="term" value="F:metal ion binding"/>
    <property type="evidence" value="ECO:0007669"/>
    <property type="project" value="UniProtKB-KW"/>
</dbReference>
<evidence type="ECO:0000313" key="10">
    <source>
        <dbReference type="EMBL" id="CDQ82309.1"/>
    </source>
</evidence>
<organism evidence="10 11">
    <name type="scientific">Oncorhynchus mykiss</name>
    <name type="common">Rainbow trout</name>
    <name type="synonym">Salmo gairdneri</name>
    <dbReference type="NCBI Taxonomy" id="8022"/>
    <lineage>
        <taxon>Eukaryota</taxon>
        <taxon>Metazoa</taxon>
        <taxon>Chordata</taxon>
        <taxon>Craniata</taxon>
        <taxon>Vertebrata</taxon>
        <taxon>Euteleostomi</taxon>
        <taxon>Actinopterygii</taxon>
        <taxon>Neopterygii</taxon>
        <taxon>Teleostei</taxon>
        <taxon>Protacanthopterygii</taxon>
        <taxon>Salmoniformes</taxon>
        <taxon>Salmonidae</taxon>
        <taxon>Salmoninae</taxon>
        <taxon>Oncorhynchus</taxon>
    </lineage>
</organism>
<evidence type="ECO:0000256" key="8">
    <source>
        <dbReference type="SAM" id="MobiDB-lite"/>
    </source>
</evidence>
<dbReference type="GO" id="GO:0005634">
    <property type="term" value="C:nucleus"/>
    <property type="evidence" value="ECO:0007669"/>
    <property type="project" value="UniProtKB-SubCell"/>
</dbReference>
<protein>
    <recommendedName>
        <fullName evidence="9">DDE Tnp4 domain-containing protein</fullName>
    </recommendedName>
</protein>
<dbReference type="InterPro" id="IPR027806">
    <property type="entry name" value="HARBI1_dom"/>
</dbReference>
<keyword evidence="4" id="KW-0540">Nuclease</keyword>
<dbReference type="Proteomes" id="UP000193380">
    <property type="component" value="Unassembled WGS sequence"/>
</dbReference>
<dbReference type="PaxDb" id="8022-A0A060XYW2"/>
<evidence type="ECO:0000256" key="5">
    <source>
        <dbReference type="ARBA" id="ARBA00022723"/>
    </source>
</evidence>
<evidence type="ECO:0000256" key="1">
    <source>
        <dbReference type="ARBA" id="ARBA00001968"/>
    </source>
</evidence>